<evidence type="ECO:0000313" key="3">
    <source>
        <dbReference type="Proteomes" id="UP000196573"/>
    </source>
</evidence>
<evidence type="ECO:0000313" key="2">
    <source>
        <dbReference type="EMBL" id="SMA40034.1"/>
    </source>
</evidence>
<dbReference type="EMBL" id="FWPT01000002">
    <property type="protein sequence ID" value="SMA40034.1"/>
    <property type="molecule type" value="Genomic_DNA"/>
</dbReference>
<keyword evidence="3" id="KW-1185">Reference proteome</keyword>
<dbReference type="Proteomes" id="UP000196573">
    <property type="component" value="Unassembled WGS sequence"/>
</dbReference>
<proteinExistence type="predicted"/>
<dbReference type="OrthoDB" id="9801383at2"/>
<dbReference type="Pfam" id="PF05787">
    <property type="entry name" value="PhoX"/>
    <property type="match status" value="1"/>
</dbReference>
<evidence type="ECO:0000256" key="1">
    <source>
        <dbReference type="SAM" id="MobiDB-lite"/>
    </source>
</evidence>
<feature type="region of interest" description="Disordered" evidence="1">
    <location>
        <begin position="501"/>
        <end position="522"/>
    </location>
</feature>
<dbReference type="InterPro" id="IPR008557">
    <property type="entry name" value="PhoX"/>
</dbReference>
<dbReference type="RefSeq" id="WP_087107733.1">
    <property type="nucleotide sequence ID" value="NZ_CBCSCN010000001.1"/>
</dbReference>
<dbReference type="PANTHER" id="PTHR35399:SF2">
    <property type="entry name" value="DUF839 DOMAIN-CONTAINING PROTEIN"/>
    <property type="match status" value="1"/>
</dbReference>
<organism evidence="2 3">
    <name type="scientific">Parendozoicomonas haliclonae</name>
    <dbReference type="NCBI Taxonomy" id="1960125"/>
    <lineage>
        <taxon>Bacteria</taxon>
        <taxon>Pseudomonadati</taxon>
        <taxon>Pseudomonadota</taxon>
        <taxon>Gammaproteobacteria</taxon>
        <taxon>Oceanospirillales</taxon>
        <taxon>Endozoicomonadaceae</taxon>
        <taxon>Parendozoicomonas</taxon>
    </lineage>
</organism>
<evidence type="ECO:0008006" key="4">
    <source>
        <dbReference type="Google" id="ProtNLM"/>
    </source>
</evidence>
<name>A0A1X7AH25_9GAMM</name>
<reference evidence="2 3" key="1">
    <citation type="submission" date="2017-03" db="EMBL/GenBank/DDBJ databases">
        <authorList>
            <person name="Afonso C.L."/>
            <person name="Miller P.J."/>
            <person name="Scott M.A."/>
            <person name="Spackman E."/>
            <person name="Goraichik I."/>
            <person name="Dimitrov K.M."/>
            <person name="Suarez D.L."/>
            <person name="Swayne D.E."/>
        </authorList>
    </citation>
    <scope>NUCLEOTIDE SEQUENCE [LARGE SCALE GENOMIC DNA]</scope>
    <source>
        <strain evidence="2">SB41UT1</strain>
    </source>
</reference>
<accession>A0A1X7AH25</accession>
<sequence length="698" mass="76191">MSRDTFDPTIYNKSDNQPISAVLEKELTRRGILKRGGAVAAFSALAGFGLTGCNDNDSDDVATPAEPTPPVEQPLTLGFESIAGSKIDAVAIPAGYSAFVLAPWGTPLNANANPWKDDGTNTAEDQLNAVGMHHDGMHFFPLGEGTTEGILCINHEYIDSSALHPEGPTENDGVRPTEEARKEINAHGVSVIHIRLEDGIWDVVPNSEYNRRFTSGTEMDVAGPIADSDKNLLITKYTEEKGNAKIARGTNNNCGNGHTPWGTYLTCEENWPGYFVRKDDKENWTAEQVRLGIDDEETRYLWETVPASEENETGEFARFNITPSGADATEDYRNEANGHGYIVEIDPYTPTSRAVKRTALGRFRHEDCSFGNVAEGKPVVFYSGHDGRFEYIYKFESKELWDPADASPSDRLATGAKYMNEGTLYVARFSTEGVGQWIALTPDATTTKGERLGDVEGFATVAEILLNTPGAADLLGATPMDRPEWTAVDPKTGAVYVTLTNNTRRDNEDDDPDNDTNVANPRANNRFGHIIRWTEGEEPTSFDWEFFLFGSPAAGDSETNKSGLDSLNELASPDGLAFDERGILWVQTDNGASEVKDQTNDQMLAIVPSELKMAEDGSPVVNSTNQDQLKRFFVGPNGCEVTGLAFNNDDTSFFVNIQHPGNWPFSNNAAEITPEGTEVRPRAATVVIMKEDGGAIGV</sequence>
<gene>
    <name evidence="2" type="ORF">EHSB41UT_01128</name>
</gene>
<dbReference type="AlphaFoldDB" id="A0A1X7AH25"/>
<dbReference type="SUPFAM" id="SSF101898">
    <property type="entry name" value="NHL repeat"/>
    <property type="match status" value="1"/>
</dbReference>
<dbReference type="PANTHER" id="PTHR35399">
    <property type="entry name" value="SLR8030 PROTEIN"/>
    <property type="match status" value="1"/>
</dbReference>
<protein>
    <recommendedName>
        <fullName evidence="4">Phosphatase</fullName>
    </recommendedName>
</protein>